<dbReference type="EMBL" id="JABEZY010046423">
    <property type="protein sequence ID" value="MBA0752990.1"/>
    <property type="molecule type" value="Genomic_DNA"/>
</dbReference>
<proteinExistence type="predicted"/>
<dbReference type="PANTHER" id="PTHR33710:SF62">
    <property type="entry name" value="DUF4283 DOMAIN PROTEIN"/>
    <property type="match status" value="1"/>
</dbReference>
<protein>
    <recommendedName>
        <fullName evidence="4">Reverse transcriptase</fullName>
    </recommendedName>
</protein>
<dbReference type="SUPFAM" id="SSF56219">
    <property type="entry name" value="DNase I-like"/>
    <property type="match status" value="1"/>
</dbReference>
<organism evidence="2 3">
    <name type="scientific">Gossypium gossypioides</name>
    <name type="common">Mexican cotton</name>
    <name type="synonym">Selera gossypioides</name>
    <dbReference type="NCBI Taxonomy" id="34282"/>
    <lineage>
        <taxon>Eukaryota</taxon>
        <taxon>Viridiplantae</taxon>
        <taxon>Streptophyta</taxon>
        <taxon>Embryophyta</taxon>
        <taxon>Tracheophyta</taxon>
        <taxon>Spermatophyta</taxon>
        <taxon>Magnoliopsida</taxon>
        <taxon>eudicotyledons</taxon>
        <taxon>Gunneridae</taxon>
        <taxon>Pentapetalae</taxon>
        <taxon>rosids</taxon>
        <taxon>malvids</taxon>
        <taxon>Malvales</taxon>
        <taxon>Malvaceae</taxon>
        <taxon>Malvoideae</taxon>
        <taxon>Gossypium</taxon>
    </lineage>
</organism>
<dbReference type="Gene3D" id="3.60.10.10">
    <property type="entry name" value="Endonuclease/exonuclease/phosphatase"/>
    <property type="match status" value="1"/>
</dbReference>
<dbReference type="AlphaFoldDB" id="A0A7J9CWS9"/>
<accession>A0A7J9CWS9</accession>
<dbReference type="Proteomes" id="UP000593579">
    <property type="component" value="Unassembled WGS sequence"/>
</dbReference>
<gene>
    <name evidence="2" type="ORF">Gogos_020827</name>
</gene>
<dbReference type="OrthoDB" id="1751786at2759"/>
<keyword evidence="1" id="KW-0175">Coiled coil</keyword>
<evidence type="ECO:0000256" key="1">
    <source>
        <dbReference type="SAM" id="Coils"/>
    </source>
</evidence>
<evidence type="ECO:0008006" key="4">
    <source>
        <dbReference type="Google" id="ProtNLM"/>
    </source>
</evidence>
<sequence>MVCGNFNEILYGFEKRGGLPRGEGRMEAFRMVLEDCDLRDMGFSRSWFTWERGNLTETNIRERLDRGVATEEWLSLFPEFQIRHTSHSFSDHCPLLITTKQEDKRRINRSFKFEAWWVLEESFTSEVKSIWENAKGDLLSKMESLKRGLKKWADKIQQSRKWKKMALISKLDNLEENERNDENLIELIDTKIQLNFEIEKDERYWEQGAQVNWLKFGDKNTVFFHKQATQ</sequence>
<reference evidence="2 3" key="1">
    <citation type="journal article" date="2019" name="Genome Biol. Evol.">
        <title>Insights into the evolution of the New World diploid cottons (Gossypium, subgenus Houzingenia) based on genome sequencing.</title>
        <authorList>
            <person name="Grover C.E."/>
            <person name="Arick M.A. 2nd"/>
            <person name="Thrash A."/>
            <person name="Conover J.L."/>
            <person name="Sanders W.S."/>
            <person name="Peterson D.G."/>
            <person name="Frelichowski J.E."/>
            <person name="Scheffler J.A."/>
            <person name="Scheffler B.E."/>
            <person name="Wendel J.F."/>
        </authorList>
    </citation>
    <scope>NUCLEOTIDE SEQUENCE [LARGE SCALE GENOMIC DNA]</scope>
    <source>
        <strain evidence="2">5</strain>
        <tissue evidence="2">Leaf</tissue>
    </source>
</reference>
<dbReference type="PANTHER" id="PTHR33710">
    <property type="entry name" value="BNAC02G09200D PROTEIN"/>
    <property type="match status" value="1"/>
</dbReference>
<feature type="coiled-coil region" evidence="1">
    <location>
        <begin position="164"/>
        <end position="191"/>
    </location>
</feature>
<comment type="caution">
    <text evidence="2">The sequence shown here is derived from an EMBL/GenBank/DDBJ whole genome shotgun (WGS) entry which is preliminary data.</text>
</comment>
<evidence type="ECO:0000313" key="3">
    <source>
        <dbReference type="Proteomes" id="UP000593579"/>
    </source>
</evidence>
<feature type="non-terminal residue" evidence="2">
    <location>
        <position position="230"/>
    </location>
</feature>
<evidence type="ECO:0000313" key="2">
    <source>
        <dbReference type="EMBL" id="MBA0752990.1"/>
    </source>
</evidence>
<dbReference type="InterPro" id="IPR036691">
    <property type="entry name" value="Endo/exonu/phosph_ase_sf"/>
</dbReference>
<keyword evidence="3" id="KW-1185">Reference proteome</keyword>
<name>A0A7J9CWS9_GOSGO</name>